<keyword evidence="3" id="KW-0805">Transcription regulation</keyword>
<dbReference type="Proteomes" id="UP000009170">
    <property type="component" value="Unassembled WGS sequence"/>
</dbReference>
<evidence type="ECO:0000256" key="1">
    <source>
        <dbReference type="ARBA" id="ARBA00004123"/>
    </source>
</evidence>
<dbReference type="InterPro" id="IPR008676">
    <property type="entry name" value="MRG"/>
</dbReference>
<feature type="compositionally biased region" description="Basic and acidic residues" evidence="6">
    <location>
        <begin position="118"/>
        <end position="132"/>
    </location>
</feature>
<feature type="region of interest" description="Disordered" evidence="6">
    <location>
        <begin position="94"/>
        <end position="176"/>
    </location>
</feature>
<feature type="domain" description="MRG" evidence="7">
    <location>
        <begin position="203"/>
        <end position="354"/>
    </location>
</feature>
<dbReference type="Pfam" id="PF05712">
    <property type="entry name" value="MRG"/>
    <property type="match status" value="1"/>
</dbReference>
<dbReference type="PANTHER" id="PTHR10880">
    <property type="entry name" value="MORTALITY FACTOR 4-LIKE PROTEIN"/>
    <property type="match status" value="1"/>
</dbReference>
<organism evidence="8 9">
    <name type="scientific">Ostreococcus tauri</name>
    <name type="common">Marine green alga</name>
    <dbReference type="NCBI Taxonomy" id="70448"/>
    <lineage>
        <taxon>Eukaryota</taxon>
        <taxon>Viridiplantae</taxon>
        <taxon>Chlorophyta</taxon>
        <taxon>Mamiellophyceae</taxon>
        <taxon>Mamiellales</taxon>
        <taxon>Bathycoccaceae</taxon>
        <taxon>Ostreococcus</taxon>
    </lineage>
</organism>
<dbReference type="EMBL" id="CAID01000016">
    <property type="protein sequence ID" value="CEG00288.1"/>
    <property type="molecule type" value="Genomic_DNA"/>
</dbReference>
<dbReference type="STRING" id="70448.A0A096P8F5"/>
<dbReference type="Gene3D" id="1.10.274.30">
    <property type="entry name" value="MRG domain"/>
    <property type="match status" value="1"/>
</dbReference>
<dbReference type="InParanoid" id="A0A096P8F5"/>
<dbReference type="GO" id="GO:0000123">
    <property type="term" value="C:histone acetyltransferase complex"/>
    <property type="evidence" value="ECO:0007669"/>
    <property type="project" value="TreeGrafter"/>
</dbReference>
<protein>
    <submittedName>
        <fullName evidence="8">MRG domain</fullName>
    </submittedName>
</protein>
<dbReference type="InterPro" id="IPR026541">
    <property type="entry name" value="MRG_dom"/>
</dbReference>
<accession>A0A096P8F5</accession>
<comment type="subcellular location">
    <subcellularLocation>
        <location evidence="1">Nucleus</location>
    </subcellularLocation>
</comment>
<evidence type="ECO:0000259" key="7">
    <source>
        <dbReference type="Pfam" id="PF05712"/>
    </source>
</evidence>
<dbReference type="InterPro" id="IPR038217">
    <property type="entry name" value="MRG_C_sf"/>
</dbReference>
<evidence type="ECO:0000256" key="2">
    <source>
        <dbReference type="ARBA" id="ARBA00022853"/>
    </source>
</evidence>
<reference evidence="9" key="1">
    <citation type="journal article" date="2006" name="Proc. Natl. Acad. Sci. U.S.A.">
        <title>Genome analysis of the smallest free-living eukaryote Ostreococcus tauri unveils many unique features.</title>
        <authorList>
            <person name="Derelle E."/>
            <person name="Ferraz C."/>
            <person name="Rombauts S."/>
            <person name="Rouze P."/>
            <person name="Worden A.Z."/>
            <person name="Robbens S."/>
            <person name="Partensky F."/>
            <person name="Degroeve S."/>
            <person name="Echeynie S."/>
            <person name="Cooke R."/>
            <person name="Saeys Y."/>
            <person name="Wuyts J."/>
            <person name="Jabbari K."/>
            <person name="Bowler C."/>
            <person name="Panaud O."/>
            <person name="Piegu B."/>
            <person name="Ball S.G."/>
            <person name="Ral J.-P."/>
            <person name="Bouget F.-Y."/>
            <person name="Piganeau G."/>
            <person name="De Baets B."/>
            <person name="Picard A."/>
            <person name="Delseny M."/>
            <person name="Demaille J."/>
            <person name="Van de Peer Y."/>
            <person name="Moreau H."/>
        </authorList>
    </citation>
    <scope>NUCLEOTIDE SEQUENCE [LARGE SCALE GENOMIC DNA]</scope>
    <source>
        <strain evidence="9">OTTH 0595 / CCAP 157/2 / RCC745</strain>
    </source>
</reference>
<dbReference type="GO" id="GO:0005634">
    <property type="term" value="C:nucleus"/>
    <property type="evidence" value="ECO:0007669"/>
    <property type="project" value="UniProtKB-SubCell"/>
</dbReference>
<evidence type="ECO:0000256" key="4">
    <source>
        <dbReference type="ARBA" id="ARBA00023163"/>
    </source>
</evidence>
<feature type="compositionally biased region" description="Low complexity" evidence="6">
    <location>
        <begin position="141"/>
        <end position="163"/>
    </location>
</feature>
<dbReference type="PANTHER" id="PTHR10880:SF15">
    <property type="entry name" value="MSL COMPLEX SUBUNIT 3"/>
    <property type="match status" value="1"/>
</dbReference>
<keyword evidence="5" id="KW-0539">Nucleus</keyword>
<dbReference type="KEGG" id="ota:OT_ostta16g00620"/>
<sequence>MSRTFVGTARPHRARDGRDEGATSTTRSGIHFAREGVGNRARARARRMPMRVTHSNSKCKKSRASTATAATRARRDGPATTRGALALRVSGMFGANAADGGRGKGSSTRRGGAEDDAETKRTTRRAGRDDATATRGGGRGTISTSRRAGGGVTSSRVTSSVGAARGGRAGRATAEAATATTATASAAGVEMTPVERASAEGDGRVIRITAPASVRRALLRDYEDSRGTDPRPYERPRATVREIFRAFLQEQRTTTDSRGKPLSAASVARAEKTCAGLERAFDDALERALLYKDEWHQRSPLPPSETYGAVHLLRMLVKLPAIFPPESFADVKSATILQSKANELVRFVCAKASDFGVADAFASNAPIRPPSTPDNVDEPPSRV</sequence>
<evidence type="ECO:0000256" key="5">
    <source>
        <dbReference type="ARBA" id="ARBA00023242"/>
    </source>
</evidence>
<evidence type="ECO:0000313" key="9">
    <source>
        <dbReference type="Proteomes" id="UP000009170"/>
    </source>
</evidence>
<keyword evidence="4" id="KW-0804">Transcription</keyword>
<dbReference type="GO" id="GO:0006355">
    <property type="term" value="P:regulation of DNA-templated transcription"/>
    <property type="evidence" value="ECO:0007669"/>
    <property type="project" value="InterPro"/>
</dbReference>
<evidence type="ECO:0000256" key="3">
    <source>
        <dbReference type="ARBA" id="ARBA00023015"/>
    </source>
</evidence>
<dbReference type="PROSITE" id="PS51640">
    <property type="entry name" value="MRG"/>
    <property type="match status" value="1"/>
</dbReference>
<gene>
    <name evidence="8" type="ORF">OT_ostta16g00620</name>
</gene>
<comment type="caution">
    <text evidence="8">The sequence shown here is derived from an EMBL/GenBank/DDBJ whole genome shotgun (WGS) entry which is preliminary data.</text>
</comment>
<keyword evidence="2" id="KW-0156">Chromatin regulator</keyword>
<dbReference type="GO" id="GO:0006325">
    <property type="term" value="P:chromatin organization"/>
    <property type="evidence" value="ECO:0007669"/>
    <property type="project" value="UniProtKB-KW"/>
</dbReference>
<name>A0A096P8F5_OSTTA</name>
<dbReference type="GeneID" id="9831187"/>
<evidence type="ECO:0000256" key="6">
    <source>
        <dbReference type="SAM" id="MobiDB-lite"/>
    </source>
</evidence>
<dbReference type="RefSeq" id="XP_003083511.2">
    <property type="nucleotide sequence ID" value="XM_003083463.2"/>
</dbReference>
<dbReference type="OrthoDB" id="498816at2759"/>
<proteinExistence type="predicted"/>
<dbReference type="AlphaFoldDB" id="A0A096P8F5"/>
<feature type="region of interest" description="Disordered" evidence="6">
    <location>
        <begin position="362"/>
        <end position="383"/>
    </location>
</feature>
<feature type="region of interest" description="Disordered" evidence="6">
    <location>
        <begin position="1"/>
        <end position="82"/>
    </location>
</feature>
<reference evidence="8 9" key="2">
    <citation type="journal article" date="2014" name="BMC Genomics">
        <title>An improved genome of the model marine alga Ostreococcus tauri unfolds by assessing Illumina de novo assemblies.</title>
        <authorList>
            <person name="Blanc-Mathieu R."/>
            <person name="Verhelst B."/>
            <person name="Derelle E."/>
            <person name="Rombauts S."/>
            <person name="Bouget F.Y."/>
            <person name="Carre I."/>
            <person name="Chateau A."/>
            <person name="Eyre-Walker A."/>
            <person name="Grimsley N."/>
            <person name="Moreau H."/>
            <person name="Piegu B."/>
            <person name="Rivals E."/>
            <person name="Schackwitz W."/>
            <person name="Van de Peer Y."/>
            <person name="Piganeau G."/>
        </authorList>
    </citation>
    <scope>NUCLEOTIDE SEQUENCE [LARGE SCALE GENOMIC DNA]</scope>
    <source>
        <strain evidence="9">OTTH 0595 / CCAP 157/2 / RCC745</strain>
    </source>
</reference>
<keyword evidence="9" id="KW-1185">Reference proteome</keyword>
<evidence type="ECO:0000313" key="8">
    <source>
        <dbReference type="EMBL" id="CEG00288.1"/>
    </source>
</evidence>